<dbReference type="EMBL" id="NFDL01000108">
    <property type="protein sequence ID" value="OTY36651.1"/>
    <property type="molecule type" value="Genomic_DNA"/>
</dbReference>
<gene>
    <name evidence="1" type="ORF">BK742_24270</name>
</gene>
<evidence type="ECO:0000313" key="2">
    <source>
        <dbReference type="Proteomes" id="UP000195089"/>
    </source>
</evidence>
<comment type="caution">
    <text evidence="1">The sequence shown here is derived from an EMBL/GenBank/DDBJ whole genome shotgun (WGS) entry which is preliminary data.</text>
</comment>
<dbReference type="AlphaFoldDB" id="A0A243B0E9"/>
<name>A0A243B0E9_BACTU</name>
<dbReference type="Proteomes" id="UP000195089">
    <property type="component" value="Unassembled WGS sequence"/>
</dbReference>
<protein>
    <submittedName>
        <fullName evidence="1">Uncharacterized protein</fullName>
    </submittedName>
</protein>
<proteinExistence type="predicted"/>
<evidence type="ECO:0000313" key="1">
    <source>
        <dbReference type="EMBL" id="OTY36651.1"/>
    </source>
</evidence>
<accession>A0A243B0E9</accession>
<sequence length="80" mass="9649">MEKRMHTNNRHDCWETFWKEQVMVDGELDIEQVKQELFNYKTLLDQINQPQNGIMQPQILIQLAAEERTQKHREKQLALA</sequence>
<reference evidence="1 2" key="1">
    <citation type="submission" date="2016-10" db="EMBL/GenBank/DDBJ databases">
        <title>Comparative genomics of Bacillus thuringiensis reveals a path to pathogens against multiple invertebrate hosts.</title>
        <authorList>
            <person name="Zheng J."/>
            <person name="Gao Q."/>
            <person name="Liu H."/>
            <person name="Peng D."/>
            <person name="Ruan L."/>
            <person name="Sun M."/>
        </authorList>
    </citation>
    <scope>NUCLEOTIDE SEQUENCE [LARGE SCALE GENOMIC DNA]</scope>
    <source>
        <strain evidence="1">BGSC 4BX1</strain>
    </source>
</reference>
<organism evidence="1 2">
    <name type="scientific">Bacillus thuringiensis serovar pingluonsis</name>
    <dbReference type="NCBI Taxonomy" id="180881"/>
    <lineage>
        <taxon>Bacteria</taxon>
        <taxon>Bacillati</taxon>
        <taxon>Bacillota</taxon>
        <taxon>Bacilli</taxon>
        <taxon>Bacillales</taxon>
        <taxon>Bacillaceae</taxon>
        <taxon>Bacillus</taxon>
        <taxon>Bacillus cereus group</taxon>
    </lineage>
</organism>